<dbReference type="Pfam" id="PF20353">
    <property type="entry name" value="DUF6648"/>
    <property type="match status" value="1"/>
</dbReference>
<keyword evidence="2" id="KW-1185">Reference proteome</keyword>
<comment type="caution">
    <text evidence="1">The sequence shown here is derived from an EMBL/GenBank/DDBJ whole genome shotgun (WGS) entry which is preliminary data.</text>
</comment>
<name>A0AAW9MUK2_9FIRM</name>
<proteinExistence type="predicted"/>
<protein>
    <submittedName>
        <fullName evidence="1">DUF6648 family protein</fullName>
    </submittedName>
</protein>
<evidence type="ECO:0000313" key="2">
    <source>
        <dbReference type="Proteomes" id="UP001357733"/>
    </source>
</evidence>
<gene>
    <name evidence="1" type="ORF">VLK81_05805</name>
</gene>
<dbReference type="EMBL" id="JAYKOT010000003">
    <property type="protein sequence ID" value="MEB3429528.1"/>
    <property type="molecule type" value="Genomic_DNA"/>
</dbReference>
<sequence length="182" mass="21742">MFETENKILKSFLKERELIIDKLSKEEIDKREFLIENFEIIKKFNIKPFNKLNTVNKCLYNYQYYNILAKYYKFQLDSIPNRKKICSRGRLCKCNINNYYIEKDKATFAMLNILGKEDLVSYPLILNSSRLNLKLIEIILLNYDKIILHTISNDIKNELIKKGVFSFSPRESKINHYVNASY</sequence>
<organism evidence="1 2">
    <name type="scientific">Citroniella saccharovorans</name>
    <dbReference type="NCBI Taxonomy" id="2053367"/>
    <lineage>
        <taxon>Bacteria</taxon>
        <taxon>Bacillati</taxon>
        <taxon>Bacillota</taxon>
        <taxon>Tissierellia</taxon>
        <taxon>Tissierellales</taxon>
        <taxon>Peptoniphilaceae</taxon>
        <taxon>Citroniella</taxon>
    </lineage>
</organism>
<evidence type="ECO:0000313" key="1">
    <source>
        <dbReference type="EMBL" id="MEB3429528.1"/>
    </source>
</evidence>
<dbReference type="AlphaFoldDB" id="A0AAW9MUK2"/>
<accession>A0AAW9MUK2</accession>
<dbReference type="RefSeq" id="WP_378142993.1">
    <property type="nucleotide sequence ID" value="NZ_JBHSDW010000018.1"/>
</dbReference>
<dbReference type="InterPro" id="IPR046590">
    <property type="entry name" value="DUF6648"/>
</dbReference>
<reference evidence="1 2" key="1">
    <citation type="submission" date="2024-01" db="EMBL/GenBank/DDBJ databases">
        <title>Complete genome sequence of Citroniella saccharovorans strain M6.X9, isolated from human fecal sample.</title>
        <authorList>
            <person name="Cheng G."/>
            <person name="Westerholm M."/>
            <person name="Schnurer A."/>
        </authorList>
    </citation>
    <scope>NUCLEOTIDE SEQUENCE [LARGE SCALE GENOMIC DNA]</scope>
    <source>
        <strain evidence="1 2">DSM 29873</strain>
    </source>
</reference>
<dbReference type="Proteomes" id="UP001357733">
    <property type="component" value="Unassembled WGS sequence"/>
</dbReference>